<accession>A0ABU2CHL5</accession>
<keyword evidence="3" id="KW-0418">Kinase</keyword>
<dbReference type="GO" id="GO:0016301">
    <property type="term" value="F:kinase activity"/>
    <property type="evidence" value="ECO:0007669"/>
    <property type="project" value="UniProtKB-KW"/>
</dbReference>
<sequence>MLPLGLSMLWEPVEPEVALKERFGFDGLAAACRWVSEVLDATWGITVATCPRLVISGHNAIFWARSDRGDLVVKWSRDRELFASLDASTGLLRSLADRGIPVAVPLPTTNGLDRVRLDGPSGELSVTVQPVLSGDWLDVTDHVAVRAAGACLAQLHQALQAEPAAARAAGLGRRISDWLVDGDKGLAPEASGRLRGLLSEAPELDGEPQLVHNDFRAANVLIRDSKVVGVLDFDDVVVEHPVHDLARACVYLGTRFTRWRPTPHAVRESLRAGYESVRPLNRAEARWFEILVLWQGIRAIPGEQDPAGWASAV</sequence>
<keyword evidence="4" id="KW-1185">Reference proteome</keyword>
<comment type="similarity">
    <text evidence="1">Belongs to the pseudomonas-type ThrB family.</text>
</comment>
<evidence type="ECO:0000259" key="2">
    <source>
        <dbReference type="Pfam" id="PF01636"/>
    </source>
</evidence>
<comment type="caution">
    <text evidence="3">The sequence shown here is derived from an EMBL/GenBank/DDBJ whole genome shotgun (WGS) entry which is preliminary data.</text>
</comment>
<dbReference type="Proteomes" id="UP001183585">
    <property type="component" value="Unassembled WGS sequence"/>
</dbReference>
<dbReference type="SUPFAM" id="SSF56112">
    <property type="entry name" value="Protein kinase-like (PK-like)"/>
    <property type="match status" value="1"/>
</dbReference>
<name>A0ABU2CHL5_9MICO</name>
<evidence type="ECO:0000256" key="1">
    <source>
        <dbReference type="ARBA" id="ARBA00038240"/>
    </source>
</evidence>
<dbReference type="InterPro" id="IPR011009">
    <property type="entry name" value="Kinase-like_dom_sf"/>
</dbReference>
<dbReference type="PANTHER" id="PTHR21064">
    <property type="entry name" value="AMINOGLYCOSIDE PHOSPHOTRANSFERASE DOMAIN-CONTAINING PROTEIN-RELATED"/>
    <property type="match status" value="1"/>
</dbReference>
<dbReference type="InterPro" id="IPR050249">
    <property type="entry name" value="Pseudomonas-type_ThrB"/>
</dbReference>
<protein>
    <submittedName>
        <fullName evidence="3">Ser/Thr protein kinase RdoA (MazF antagonist)</fullName>
    </submittedName>
</protein>
<proteinExistence type="inferred from homology"/>
<dbReference type="Gene3D" id="3.90.1200.10">
    <property type="match status" value="1"/>
</dbReference>
<dbReference type="Pfam" id="PF01636">
    <property type="entry name" value="APH"/>
    <property type="match status" value="1"/>
</dbReference>
<organism evidence="3 4">
    <name type="scientific">Promicromonospora iranensis</name>
    <dbReference type="NCBI Taxonomy" id="1105144"/>
    <lineage>
        <taxon>Bacteria</taxon>
        <taxon>Bacillati</taxon>
        <taxon>Actinomycetota</taxon>
        <taxon>Actinomycetes</taxon>
        <taxon>Micrococcales</taxon>
        <taxon>Promicromonosporaceae</taxon>
        <taxon>Promicromonospora</taxon>
    </lineage>
</organism>
<feature type="domain" description="Aminoglycoside phosphotransferase" evidence="2">
    <location>
        <begin position="58"/>
        <end position="278"/>
    </location>
</feature>
<gene>
    <name evidence="3" type="ORF">J2S48_000343</name>
</gene>
<evidence type="ECO:0000313" key="3">
    <source>
        <dbReference type="EMBL" id="MDR7380828.1"/>
    </source>
</evidence>
<dbReference type="RefSeq" id="WP_274992278.1">
    <property type="nucleotide sequence ID" value="NZ_JAJQQP010000002.1"/>
</dbReference>
<dbReference type="EMBL" id="JAVDYE010000001">
    <property type="protein sequence ID" value="MDR7380828.1"/>
    <property type="molecule type" value="Genomic_DNA"/>
</dbReference>
<dbReference type="InterPro" id="IPR002575">
    <property type="entry name" value="Aminoglycoside_PTrfase"/>
</dbReference>
<evidence type="ECO:0000313" key="4">
    <source>
        <dbReference type="Proteomes" id="UP001183585"/>
    </source>
</evidence>
<dbReference type="PANTHER" id="PTHR21064:SF6">
    <property type="entry name" value="AMINOGLYCOSIDE PHOSPHOTRANSFERASE DOMAIN-CONTAINING PROTEIN"/>
    <property type="match status" value="1"/>
</dbReference>
<keyword evidence="3" id="KW-0808">Transferase</keyword>
<reference evidence="3 4" key="1">
    <citation type="submission" date="2023-07" db="EMBL/GenBank/DDBJ databases">
        <title>Sequencing the genomes of 1000 actinobacteria strains.</title>
        <authorList>
            <person name="Klenk H.-P."/>
        </authorList>
    </citation>
    <scope>NUCLEOTIDE SEQUENCE [LARGE SCALE GENOMIC DNA]</scope>
    <source>
        <strain evidence="3 4">DSM 45554</strain>
    </source>
</reference>